<accession>A0A9X2UPE9</accession>
<dbReference type="PANTHER" id="PTHR44591">
    <property type="entry name" value="STRESS RESPONSE REGULATOR PROTEIN 1"/>
    <property type="match status" value="1"/>
</dbReference>
<evidence type="ECO:0000256" key="2">
    <source>
        <dbReference type="PROSITE-ProRule" id="PRU00169"/>
    </source>
</evidence>
<feature type="domain" description="Response regulatory" evidence="3">
    <location>
        <begin position="1"/>
        <end position="104"/>
    </location>
</feature>
<proteinExistence type="predicted"/>
<comment type="caution">
    <text evidence="4">The sequence shown here is derived from an EMBL/GenBank/DDBJ whole genome shotgun (WGS) entry which is preliminary data.</text>
</comment>
<dbReference type="PANTHER" id="PTHR44591:SF3">
    <property type="entry name" value="RESPONSE REGULATORY DOMAIN-CONTAINING PROTEIN"/>
    <property type="match status" value="1"/>
</dbReference>
<feature type="modified residue" description="4-aspartylphosphate" evidence="2">
    <location>
        <position position="36"/>
    </location>
</feature>
<sequence>MLKETCDVVSAANAEEALQVLSENFGERPPDLLLLDIRLPGGRSGAELLRPVRDFRPTKEVPAVALTTYARPEQRKALLEEGFDEYVSKLFRREELFGAIDRVLPSRIFSGESLSQGN</sequence>
<dbReference type="InterPro" id="IPR011006">
    <property type="entry name" value="CheY-like_superfamily"/>
</dbReference>
<dbReference type="GO" id="GO:0000160">
    <property type="term" value="P:phosphorelay signal transduction system"/>
    <property type="evidence" value="ECO:0007669"/>
    <property type="project" value="InterPro"/>
</dbReference>
<evidence type="ECO:0000256" key="1">
    <source>
        <dbReference type="ARBA" id="ARBA00022553"/>
    </source>
</evidence>
<gene>
    <name evidence="4" type="ORF">GGQ01_003432</name>
</gene>
<protein>
    <submittedName>
        <fullName evidence="4">CheY-like chemotaxis protein</fullName>
    </submittedName>
</protein>
<dbReference type="InterPro" id="IPR050595">
    <property type="entry name" value="Bact_response_regulator"/>
</dbReference>
<evidence type="ECO:0000313" key="4">
    <source>
        <dbReference type="EMBL" id="MCS4038340.1"/>
    </source>
</evidence>
<evidence type="ECO:0000259" key="3">
    <source>
        <dbReference type="PROSITE" id="PS50110"/>
    </source>
</evidence>
<dbReference type="EMBL" id="JANUBF010000062">
    <property type="protein sequence ID" value="MCS4038340.1"/>
    <property type="molecule type" value="Genomic_DNA"/>
</dbReference>
<dbReference type="Gene3D" id="3.40.50.2300">
    <property type="match status" value="1"/>
</dbReference>
<dbReference type="SMART" id="SM00448">
    <property type="entry name" value="REC"/>
    <property type="match status" value="1"/>
</dbReference>
<dbReference type="SUPFAM" id="SSF52172">
    <property type="entry name" value="CheY-like"/>
    <property type="match status" value="1"/>
</dbReference>
<name>A0A9X2UPE9_9BACT</name>
<dbReference type="Pfam" id="PF00072">
    <property type="entry name" value="Response_reg"/>
    <property type="match status" value="1"/>
</dbReference>
<dbReference type="PROSITE" id="PS50110">
    <property type="entry name" value="RESPONSE_REGULATORY"/>
    <property type="match status" value="1"/>
</dbReference>
<reference evidence="4" key="1">
    <citation type="submission" date="2022-08" db="EMBL/GenBank/DDBJ databases">
        <title>Genomic Encyclopedia of Type Strains, Phase V (KMG-V): Genome sequencing to study the core and pangenomes of soil and plant-associated prokaryotes.</title>
        <authorList>
            <person name="Whitman W."/>
        </authorList>
    </citation>
    <scope>NUCLEOTIDE SEQUENCE</scope>
    <source>
        <strain evidence="4">SP3012</strain>
    </source>
</reference>
<organism evidence="4 5">
    <name type="scientific">Salinibacter ruber</name>
    <dbReference type="NCBI Taxonomy" id="146919"/>
    <lineage>
        <taxon>Bacteria</taxon>
        <taxon>Pseudomonadati</taxon>
        <taxon>Rhodothermota</taxon>
        <taxon>Rhodothermia</taxon>
        <taxon>Rhodothermales</taxon>
        <taxon>Salinibacteraceae</taxon>
        <taxon>Salinibacter</taxon>
    </lineage>
</organism>
<dbReference type="Proteomes" id="UP001155040">
    <property type="component" value="Unassembled WGS sequence"/>
</dbReference>
<dbReference type="InterPro" id="IPR001789">
    <property type="entry name" value="Sig_transdc_resp-reg_receiver"/>
</dbReference>
<dbReference type="AlphaFoldDB" id="A0A9X2UPE9"/>
<keyword evidence="1 2" id="KW-0597">Phosphoprotein</keyword>
<evidence type="ECO:0000313" key="5">
    <source>
        <dbReference type="Proteomes" id="UP001155040"/>
    </source>
</evidence>